<dbReference type="InterPro" id="IPR015860">
    <property type="entry name" value="ABC_transpr_TagH-like"/>
</dbReference>
<evidence type="ECO:0000256" key="5">
    <source>
        <dbReference type="SAM" id="MobiDB-lite"/>
    </source>
</evidence>
<dbReference type="InterPro" id="IPR050683">
    <property type="entry name" value="Bact_Polysacc_Export_ATP-bd"/>
</dbReference>
<dbReference type="PROSITE" id="PS50893">
    <property type="entry name" value="ABC_TRANSPORTER_2"/>
    <property type="match status" value="1"/>
</dbReference>
<dbReference type="EMBL" id="CP151919">
    <property type="protein sequence ID" value="XAD53100.1"/>
    <property type="molecule type" value="Genomic_DNA"/>
</dbReference>
<dbReference type="InterPro" id="IPR003593">
    <property type="entry name" value="AAA+_ATPase"/>
</dbReference>
<evidence type="ECO:0000256" key="4">
    <source>
        <dbReference type="ARBA" id="ARBA00022840"/>
    </source>
</evidence>
<dbReference type="RefSeq" id="WP_110600302.1">
    <property type="nucleotide sequence ID" value="NZ_CP151919.1"/>
</dbReference>
<feature type="compositionally biased region" description="Basic residues" evidence="5">
    <location>
        <begin position="296"/>
        <end position="312"/>
    </location>
</feature>
<dbReference type="Gene3D" id="3.40.50.300">
    <property type="entry name" value="P-loop containing nucleotide triphosphate hydrolases"/>
    <property type="match status" value="1"/>
</dbReference>
<dbReference type="SMART" id="SM00382">
    <property type="entry name" value="AAA"/>
    <property type="match status" value="1"/>
</dbReference>
<gene>
    <name evidence="7" type="ORF">AAGT95_14780</name>
</gene>
<protein>
    <submittedName>
        <fullName evidence="7">ABC transporter ATP-binding protein</fullName>
    </submittedName>
</protein>
<keyword evidence="3" id="KW-0547">Nucleotide-binding</keyword>
<accession>A0ABZ3CPP0</accession>
<evidence type="ECO:0000259" key="6">
    <source>
        <dbReference type="PROSITE" id="PS50893"/>
    </source>
</evidence>
<proteinExistence type="inferred from homology"/>
<keyword evidence="8" id="KW-1185">Reference proteome</keyword>
<dbReference type="GO" id="GO:0005524">
    <property type="term" value="F:ATP binding"/>
    <property type="evidence" value="ECO:0007669"/>
    <property type="project" value="UniProtKB-KW"/>
</dbReference>
<dbReference type="InterPro" id="IPR027417">
    <property type="entry name" value="P-loop_NTPase"/>
</dbReference>
<dbReference type="InterPro" id="IPR003439">
    <property type="entry name" value="ABC_transporter-like_ATP-bd"/>
</dbReference>
<evidence type="ECO:0000313" key="8">
    <source>
        <dbReference type="Proteomes" id="UP001453229"/>
    </source>
</evidence>
<dbReference type="InterPro" id="IPR017871">
    <property type="entry name" value="ABC_transporter-like_CS"/>
</dbReference>
<dbReference type="PANTHER" id="PTHR46743:SF2">
    <property type="entry name" value="TEICHOIC ACIDS EXPORT ATP-BINDING PROTEIN TAGH"/>
    <property type="match status" value="1"/>
</dbReference>
<evidence type="ECO:0000313" key="7">
    <source>
        <dbReference type="EMBL" id="XAD53100.1"/>
    </source>
</evidence>
<dbReference type="PANTHER" id="PTHR46743">
    <property type="entry name" value="TEICHOIC ACIDS EXPORT ATP-BINDING PROTEIN TAGH"/>
    <property type="match status" value="1"/>
</dbReference>
<keyword evidence="4 7" id="KW-0067">ATP-binding</keyword>
<name>A0ABZ3CPP0_9GAMM</name>
<dbReference type="CDD" id="cd03220">
    <property type="entry name" value="ABC_KpsT_Wzt"/>
    <property type="match status" value="1"/>
</dbReference>
<reference evidence="7 8" key="1">
    <citation type="submission" date="2024-04" db="EMBL/GenBank/DDBJ databases">
        <title>Salinicola lusitanus LLJ914,a marine bacterium isolated from the Okinawa Trough.</title>
        <authorList>
            <person name="Li J."/>
        </authorList>
    </citation>
    <scope>NUCLEOTIDE SEQUENCE [LARGE SCALE GENOMIC DNA]</scope>
    <source>
        <strain evidence="7 8">LLJ914</strain>
    </source>
</reference>
<dbReference type="PROSITE" id="PS00211">
    <property type="entry name" value="ABC_TRANSPORTER_1"/>
    <property type="match status" value="1"/>
</dbReference>
<evidence type="ECO:0000256" key="2">
    <source>
        <dbReference type="ARBA" id="ARBA00022448"/>
    </source>
</evidence>
<evidence type="ECO:0000256" key="1">
    <source>
        <dbReference type="ARBA" id="ARBA00005417"/>
    </source>
</evidence>
<sequence length="312" mass="34963">MIEIRNLYKRYHNHHDSPWVLKDINLTIPSGVSVGLLGRNGAGKSTLLRLIGGMDSPDRGDIVRNSRVSWPIGLAGGFQGSMTGRQNVKFVARIHGAEEEIERVVREVEAFAEIGNAFDEPVKTYSSGMRSRLAFGLSLAFDFDVYLSDEATAVGDRAFKAKAKEAFKARVGKASLIMVSHGEGVLREFCEAGIVLEKGRAQWFDDIEEAIGVYHQATDGKKVEPPKVPTSLSEAKQQLMQANLEFEQARLDYQIASDDPARNDPDDALRWRVEESRERMHEARRYVQQFQSQAKAKPRKRTTKTTKKTGRP</sequence>
<comment type="similarity">
    <text evidence="1">Belongs to the ABC transporter superfamily.</text>
</comment>
<evidence type="ECO:0000256" key="3">
    <source>
        <dbReference type="ARBA" id="ARBA00022741"/>
    </source>
</evidence>
<dbReference type="Pfam" id="PF00005">
    <property type="entry name" value="ABC_tran"/>
    <property type="match status" value="1"/>
</dbReference>
<keyword evidence="2" id="KW-0813">Transport</keyword>
<feature type="domain" description="ABC transporter" evidence="6">
    <location>
        <begin position="2"/>
        <end position="223"/>
    </location>
</feature>
<dbReference type="SUPFAM" id="SSF52540">
    <property type="entry name" value="P-loop containing nucleoside triphosphate hydrolases"/>
    <property type="match status" value="1"/>
</dbReference>
<dbReference type="Proteomes" id="UP001453229">
    <property type="component" value="Chromosome"/>
</dbReference>
<organism evidence="7 8">
    <name type="scientific">Salinicola lusitanus</name>
    <dbReference type="NCBI Taxonomy" id="1949085"/>
    <lineage>
        <taxon>Bacteria</taxon>
        <taxon>Pseudomonadati</taxon>
        <taxon>Pseudomonadota</taxon>
        <taxon>Gammaproteobacteria</taxon>
        <taxon>Oceanospirillales</taxon>
        <taxon>Halomonadaceae</taxon>
        <taxon>Salinicola</taxon>
    </lineage>
</organism>
<feature type="region of interest" description="Disordered" evidence="5">
    <location>
        <begin position="281"/>
        <end position="312"/>
    </location>
</feature>